<organism evidence="1 2">
    <name type="scientific">Streptomyces castrisilvae</name>
    <dbReference type="NCBI Taxonomy" id="3033811"/>
    <lineage>
        <taxon>Bacteria</taxon>
        <taxon>Bacillati</taxon>
        <taxon>Actinomycetota</taxon>
        <taxon>Actinomycetes</taxon>
        <taxon>Kitasatosporales</taxon>
        <taxon>Streptomycetaceae</taxon>
        <taxon>Streptomyces</taxon>
    </lineage>
</organism>
<gene>
    <name evidence="1" type="ORF">P8A18_34225</name>
</gene>
<proteinExistence type="predicted"/>
<keyword evidence="2" id="KW-1185">Reference proteome</keyword>
<dbReference type="RefSeq" id="WP_306061736.1">
    <property type="nucleotide sequence ID" value="NZ_CP120999.1"/>
</dbReference>
<accession>A0ABY9HVI9</accession>
<dbReference type="Proteomes" id="UP001239522">
    <property type="component" value="Plasmid unnamed2"/>
</dbReference>
<protein>
    <submittedName>
        <fullName evidence="1">Uncharacterized protein</fullName>
    </submittedName>
</protein>
<evidence type="ECO:0000313" key="1">
    <source>
        <dbReference type="EMBL" id="WLQ38582.1"/>
    </source>
</evidence>
<sequence length="206" mass="22735">MSVEPAHHDGDQPWYEEALVSVAGRLFPPRFRISLRCAATKIEMCTAVEVEQGGFIEPDNATSVAGLSSGVEKDYVRASARKLALPLALATMPDDAFEQSSQGWTWAVAGWSPGSTMRTSPADSRQTALLEELRRRCGPKWWSIYLPRIEKTAEIVWEAPADWPTRRVITALVCPATHVGRTQAYADLQAAREIGLLPPSEDMKAR</sequence>
<keyword evidence="1" id="KW-0614">Plasmid</keyword>
<dbReference type="EMBL" id="CP120999">
    <property type="protein sequence ID" value="WLQ38582.1"/>
    <property type="molecule type" value="Genomic_DNA"/>
</dbReference>
<geneLocation type="plasmid" evidence="1 2">
    <name>unnamed2</name>
</geneLocation>
<name>A0ABY9HVI9_9ACTN</name>
<reference evidence="1 2" key="1">
    <citation type="submission" date="2023-03" db="EMBL/GenBank/DDBJ databases">
        <title>Isolation and description of six Streptomyces strains from soil environments, able to metabolize different microbial glucans.</title>
        <authorList>
            <person name="Widen T."/>
            <person name="Larsbrink J."/>
        </authorList>
    </citation>
    <scope>NUCLEOTIDE SEQUENCE [LARGE SCALE GENOMIC DNA]</scope>
    <source>
        <strain evidence="1 2">Mut1</strain>
        <plasmid evidence="1 2">unnamed2</plasmid>
    </source>
</reference>
<evidence type="ECO:0000313" key="2">
    <source>
        <dbReference type="Proteomes" id="UP001239522"/>
    </source>
</evidence>